<dbReference type="SUPFAM" id="SSF52540">
    <property type="entry name" value="P-loop containing nucleoside triphosphate hydrolases"/>
    <property type="match status" value="1"/>
</dbReference>
<dbReference type="Pfam" id="PF01926">
    <property type="entry name" value="MMR_HSR1"/>
    <property type="match status" value="1"/>
</dbReference>
<feature type="region of interest" description="Disordered" evidence="1">
    <location>
        <begin position="499"/>
        <end position="518"/>
    </location>
</feature>
<sequence>MSLPSQNSTSLAVQEPPNDAPLQSTTSQIFEDCDRFRVLLVGRSGVGKSSLINAIFDVDDASVQHYAAGEASIDEEITSPQNPRFVLHDSQGYQPGDVKNFETLKRFVAERKKMPDKKDRIHAIWLCIATPFAGSRVLETGDEKIFDLDLGKVPVVVVFTKYDVLVAKHRQKLCQDKVDHAEIDEKCGELAREEFDKTCICPLQLKTRNRLVFHVPLSTKRGYEDSLLTLVKLTQDHMGGSTLDKHPKHSLPGFLSWRRAATPEPSSNNKVEFSDSVALVFGVAQRVDPNLKIHNSIIVGQKKYWSGIATGAHFFGRRLAGCLTVLRDDIVKIWNIRGLEGFLLGPEFKAEISKVVEELSDKNATTVNPIAQAGVVVGLVASVAHPAAPITVPIAAGVLLAAWAYNCYTKTPGTVRCLMAYIVGLIVIMQQVFDLPQNPNDDAPSHDSALEIVSKYHQSQKRRTIHTAIRTFVDDKNIWEYAKKDIVFERIVSLIKEHCPSSSENGEPLAAPPEVESA</sequence>
<feature type="compositionally biased region" description="Polar residues" evidence="1">
    <location>
        <begin position="1"/>
        <end position="12"/>
    </location>
</feature>
<reference evidence="4" key="1">
    <citation type="journal article" date="2014" name="Proc. Natl. Acad. Sci. U.S.A.">
        <title>Extensive sampling of basidiomycete genomes demonstrates inadequacy of the white-rot/brown-rot paradigm for wood decay fungi.</title>
        <authorList>
            <person name="Riley R."/>
            <person name="Salamov A.A."/>
            <person name="Brown D.W."/>
            <person name="Nagy L.G."/>
            <person name="Floudas D."/>
            <person name="Held B.W."/>
            <person name="Levasseur A."/>
            <person name="Lombard V."/>
            <person name="Morin E."/>
            <person name="Otillar R."/>
            <person name="Lindquist E.A."/>
            <person name="Sun H."/>
            <person name="LaButti K.M."/>
            <person name="Schmutz J."/>
            <person name="Jabbour D."/>
            <person name="Luo H."/>
            <person name="Baker S.E."/>
            <person name="Pisabarro A.G."/>
            <person name="Walton J.D."/>
            <person name="Blanchette R.A."/>
            <person name="Henrissat B."/>
            <person name="Martin F."/>
            <person name="Cullen D."/>
            <person name="Hibbett D.S."/>
            <person name="Grigoriev I.V."/>
        </authorList>
    </citation>
    <scope>NUCLEOTIDE SEQUENCE [LARGE SCALE GENOMIC DNA]</scope>
    <source>
        <strain evidence="4">MUCL 33604</strain>
    </source>
</reference>
<evidence type="ECO:0000313" key="3">
    <source>
        <dbReference type="EMBL" id="KDQ53281.1"/>
    </source>
</evidence>
<dbReference type="InParanoid" id="A0A067PSI1"/>
<dbReference type="InterPro" id="IPR006073">
    <property type="entry name" value="GTP-bd"/>
</dbReference>
<name>A0A067PSI1_9AGAM</name>
<organism evidence="3 4">
    <name type="scientific">Jaapia argillacea MUCL 33604</name>
    <dbReference type="NCBI Taxonomy" id="933084"/>
    <lineage>
        <taxon>Eukaryota</taxon>
        <taxon>Fungi</taxon>
        <taxon>Dikarya</taxon>
        <taxon>Basidiomycota</taxon>
        <taxon>Agaricomycotina</taxon>
        <taxon>Agaricomycetes</taxon>
        <taxon>Agaricomycetidae</taxon>
        <taxon>Jaapiales</taxon>
        <taxon>Jaapiaceae</taxon>
        <taxon>Jaapia</taxon>
    </lineage>
</organism>
<evidence type="ECO:0000313" key="4">
    <source>
        <dbReference type="Proteomes" id="UP000027265"/>
    </source>
</evidence>
<dbReference type="Gene3D" id="3.40.50.300">
    <property type="entry name" value="P-loop containing nucleotide triphosphate hydrolases"/>
    <property type="match status" value="1"/>
</dbReference>
<keyword evidence="4" id="KW-1185">Reference proteome</keyword>
<feature type="region of interest" description="Disordered" evidence="1">
    <location>
        <begin position="1"/>
        <end position="26"/>
    </location>
</feature>
<feature type="domain" description="G" evidence="2">
    <location>
        <begin position="37"/>
        <end position="161"/>
    </location>
</feature>
<dbReference type="GO" id="GO:0005525">
    <property type="term" value="F:GTP binding"/>
    <property type="evidence" value="ECO:0007669"/>
    <property type="project" value="InterPro"/>
</dbReference>
<accession>A0A067PSI1</accession>
<proteinExistence type="predicted"/>
<dbReference type="Proteomes" id="UP000027265">
    <property type="component" value="Unassembled WGS sequence"/>
</dbReference>
<dbReference type="EMBL" id="KL197734">
    <property type="protein sequence ID" value="KDQ53281.1"/>
    <property type="molecule type" value="Genomic_DNA"/>
</dbReference>
<dbReference type="OrthoDB" id="391988at2759"/>
<dbReference type="AlphaFoldDB" id="A0A067PSI1"/>
<dbReference type="PRINTS" id="PR00449">
    <property type="entry name" value="RASTRNSFRMNG"/>
</dbReference>
<evidence type="ECO:0000256" key="1">
    <source>
        <dbReference type="SAM" id="MobiDB-lite"/>
    </source>
</evidence>
<protein>
    <recommendedName>
        <fullName evidence="2">G domain-containing protein</fullName>
    </recommendedName>
</protein>
<dbReference type="STRING" id="933084.A0A067PSI1"/>
<dbReference type="HOGENOM" id="CLU_023805_2_1_1"/>
<evidence type="ECO:0000259" key="2">
    <source>
        <dbReference type="Pfam" id="PF01926"/>
    </source>
</evidence>
<dbReference type="InterPro" id="IPR027417">
    <property type="entry name" value="P-loop_NTPase"/>
</dbReference>
<gene>
    <name evidence="3" type="ORF">JAAARDRAFT_197451</name>
</gene>